<dbReference type="InterPro" id="IPR042206">
    <property type="entry name" value="CRISPR-assoc_Cas1_C"/>
</dbReference>
<proteinExistence type="predicted"/>
<name>A0A133V501_9EURY</name>
<dbReference type="Proteomes" id="UP000070400">
    <property type="component" value="Unassembled WGS sequence"/>
</dbReference>
<keyword evidence="2" id="KW-1185">Reference proteome</keyword>
<evidence type="ECO:0000313" key="1">
    <source>
        <dbReference type="EMBL" id="KXB01514.1"/>
    </source>
</evidence>
<accession>A0A133V501</accession>
<organism evidence="1 2">
    <name type="scientific">candidate division MSBL1 archaeon SCGC-AAA261D19</name>
    <dbReference type="NCBI Taxonomy" id="1698273"/>
    <lineage>
        <taxon>Archaea</taxon>
        <taxon>Methanobacteriati</taxon>
        <taxon>Methanobacteriota</taxon>
        <taxon>candidate division MSBL1</taxon>
    </lineage>
</organism>
<sequence length="68" mass="7949">MSLNQEKSYELIQEINHLLDKRVEHQMISEFGSKSKIRTMIREEATKLGQFLRGEKVGYKPIEGTIIK</sequence>
<dbReference type="Gene3D" id="1.20.120.920">
    <property type="entry name" value="CRISPR-associated endonuclease Cas1, C-terminal domain"/>
    <property type="match status" value="1"/>
</dbReference>
<protein>
    <submittedName>
        <fullName evidence="1">Uncharacterized protein</fullName>
    </submittedName>
</protein>
<reference evidence="1 2" key="1">
    <citation type="journal article" date="2016" name="Sci. Rep.">
        <title>Metabolic traits of an uncultured archaeal lineage -MSBL1- from brine pools of the Red Sea.</title>
        <authorList>
            <person name="Mwirichia R."/>
            <person name="Alam I."/>
            <person name="Rashid M."/>
            <person name="Vinu M."/>
            <person name="Ba-Alawi W."/>
            <person name="Anthony Kamau A."/>
            <person name="Kamanda Ngugi D."/>
            <person name="Goker M."/>
            <person name="Klenk H.P."/>
            <person name="Bajic V."/>
            <person name="Stingl U."/>
        </authorList>
    </citation>
    <scope>NUCLEOTIDE SEQUENCE [LARGE SCALE GENOMIC DNA]</scope>
    <source>
        <strain evidence="1">SCGC-AAA261D19</strain>
    </source>
</reference>
<comment type="caution">
    <text evidence="1">The sequence shown here is derived from an EMBL/GenBank/DDBJ whole genome shotgun (WGS) entry which is preliminary data.</text>
</comment>
<dbReference type="AlphaFoldDB" id="A0A133V501"/>
<gene>
    <name evidence="1" type="ORF">AKJ43_03305</name>
</gene>
<dbReference type="EMBL" id="LHXX01000048">
    <property type="protein sequence ID" value="KXB01514.1"/>
    <property type="molecule type" value="Genomic_DNA"/>
</dbReference>
<evidence type="ECO:0000313" key="2">
    <source>
        <dbReference type="Proteomes" id="UP000070400"/>
    </source>
</evidence>